<evidence type="ECO:0000256" key="1">
    <source>
        <dbReference type="SAM" id="MobiDB-lite"/>
    </source>
</evidence>
<gene>
    <name evidence="3" type="ORF">VKT23_003440</name>
</gene>
<keyword evidence="4" id="KW-1185">Reference proteome</keyword>
<dbReference type="PROSITE" id="PS50011">
    <property type="entry name" value="PROTEIN_KINASE_DOM"/>
    <property type="match status" value="1"/>
</dbReference>
<dbReference type="InterPro" id="IPR011009">
    <property type="entry name" value="Kinase-like_dom_sf"/>
</dbReference>
<dbReference type="PANTHER" id="PTHR38248:SF2">
    <property type="entry name" value="FUNK1 11"/>
    <property type="match status" value="1"/>
</dbReference>
<sequence>MVKRKRSGKLNAKARSSRVQKSQKRKVVGGEEPNPKRRKSSGNTKQRQEETPHENMPSASDQNYYPRFDPSASTTGDPFDSVDGWDLFLDETTILKLESVIHGQEQTGRFTTVTKAKRVAGDWEESEVVVKICVSSRKRRGEDELVKIAVDKANELGDDHAWAKDHLPRILWSKTYDVARSTPQYQLISWLTENFLSYEAGALCITVQTVLHPLIDLDKPEEFAQVFFDVLQIHRWLVDYPKVLHRDINRGNVMFRRETDGSVRGVLNDFDWALELPPPPGPLGTMRVGAPPYMSHDLLRKDWERGHEYRHDLEGLFYVMLIVCCHYEERDSKIQKLARELAYNSWYQDDDHLICARKSAWIFTWEDSIPVTSFFSNFTNVLFELKGLLVDGQIARHRYGCTRRKKEMGMKRLDVVSDLGSDQGLEPDTEVPFDWQTMGGHVSYEKFKEFMCNFNGKRLVERYKEEFIKPIQESDFIPREHNSNA</sequence>
<protein>
    <recommendedName>
        <fullName evidence="2">Protein kinase domain-containing protein</fullName>
    </recommendedName>
</protein>
<feature type="region of interest" description="Disordered" evidence="1">
    <location>
        <begin position="1"/>
        <end position="77"/>
    </location>
</feature>
<dbReference type="EMBL" id="JBANRG010000003">
    <property type="protein sequence ID" value="KAK7468945.1"/>
    <property type="molecule type" value="Genomic_DNA"/>
</dbReference>
<evidence type="ECO:0000259" key="2">
    <source>
        <dbReference type="PROSITE" id="PS50011"/>
    </source>
</evidence>
<dbReference type="Proteomes" id="UP001498398">
    <property type="component" value="Unassembled WGS sequence"/>
</dbReference>
<organism evidence="3 4">
    <name type="scientific">Marasmiellus scandens</name>
    <dbReference type="NCBI Taxonomy" id="2682957"/>
    <lineage>
        <taxon>Eukaryota</taxon>
        <taxon>Fungi</taxon>
        <taxon>Dikarya</taxon>
        <taxon>Basidiomycota</taxon>
        <taxon>Agaricomycotina</taxon>
        <taxon>Agaricomycetes</taxon>
        <taxon>Agaricomycetidae</taxon>
        <taxon>Agaricales</taxon>
        <taxon>Marasmiineae</taxon>
        <taxon>Omphalotaceae</taxon>
        <taxon>Marasmiellus</taxon>
    </lineage>
</organism>
<proteinExistence type="predicted"/>
<feature type="domain" description="Protein kinase" evidence="2">
    <location>
        <begin position="99"/>
        <end position="485"/>
    </location>
</feature>
<comment type="caution">
    <text evidence="3">The sequence shown here is derived from an EMBL/GenBank/DDBJ whole genome shotgun (WGS) entry which is preliminary data.</text>
</comment>
<feature type="compositionally biased region" description="Basic residues" evidence="1">
    <location>
        <begin position="15"/>
        <end position="27"/>
    </location>
</feature>
<reference evidence="3 4" key="1">
    <citation type="submission" date="2024-01" db="EMBL/GenBank/DDBJ databases">
        <title>A draft genome for the cacao thread blight pathogen Marasmiellus scandens.</title>
        <authorList>
            <person name="Baruah I.K."/>
            <person name="Leung J."/>
            <person name="Bukari Y."/>
            <person name="Amoako-Attah I."/>
            <person name="Meinhardt L.W."/>
            <person name="Bailey B.A."/>
            <person name="Cohen S.P."/>
        </authorList>
    </citation>
    <scope>NUCLEOTIDE SEQUENCE [LARGE SCALE GENOMIC DNA]</scope>
    <source>
        <strain evidence="3 4">GH-19</strain>
    </source>
</reference>
<evidence type="ECO:0000313" key="4">
    <source>
        <dbReference type="Proteomes" id="UP001498398"/>
    </source>
</evidence>
<dbReference type="PANTHER" id="PTHR38248">
    <property type="entry name" value="FUNK1 6"/>
    <property type="match status" value="1"/>
</dbReference>
<dbReference type="InterPro" id="IPR040976">
    <property type="entry name" value="Pkinase_fungal"/>
</dbReference>
<evidence type="ECO:0000313" key="3">
    <source>
        <dbReference type="EMBL" id="KAK7468945.1"/>
    </source>
</evidence>
<dbReference type="Gene3D" id="1.10.510.10">
    <property type="entry name" value="Transferase(Phosphotransferase) domain 1"/>
    <property type="match status" value="1"/>
</dbReference>
<accession>A0ABR1JXX5</accession>
<dbReference type="Pfam" id="PF17667">
    <property type="entry name" value="Pkinase_fungal"/>
    <property type="match status" value="1"/>
</dbReference>
<name>A0ABR1JXX5_9AGAR</name>
<dbReference type="InterPro" id="IPR000719">
    <property type="entry name" value="Prot_kinase_dom"/>
</dbReference>
<dbReference type="SUPFAM" id="SSF56112">
    <property type="entry name" value="Protein kinase-like (PK-like)"/>
    <property type="match status" value="1"/>
</dbReference>